<dbReference type="CDD" id="cd06207">
    <property type="entry name" value="CyPoR_like"/>
    <property type="match status" value="1"/>
</dbReference>
<evidence type="ECO:0000313" key="15">
    <source>
        <dbReference type="EMBL" id="SGZ39666.1"/>
    </source>
</evidence>
<evidence type="ECO:0000256" key="3">
    <source>
        <dbReference type="ARBA" id="ARBA00004774"/>
    </source>
</evidence>
<evidence type="ECO:0000259" key="14">
    <source>
        <dbReference type="PROSITE" id="PS51384"/>
    </source>
</evidence>
<evidence type="ECO:0000256" key="8">
    <source>
        <dbReference type="ARBA" id="ARBA00022827"/>
    </source>
</evidence>
<evidence type="ECO:0000256" key="10">
    <source>
        <dbReference type="ARBA" id="ARBA00022982"/>
    </source>
</evidence>
<evidence type="ECO:0000256" key="12">
    <source>
        <dbReference type="ARBA" id="ARBA00052219"/>
    </source>
</evidence>
<dbReference type="Gene3D" id="3.40.50.80">
    <property type="entry name" value="Nucleotide-binding domain of ferredoxin-NADP reductase (FNR) module"/>
    <property type="match status" value="1"/>
</dbReference>
<dbReference type="GO" id="GO:0009337">
    <property type="term" value="C:sulfite reductase complex (NADPH)"/>
    <property type="evidence" value="ECO:0007669"/>
    <property type="project" value="EnsemblFungi"/>
</dbReference>
<dbReference type="Gene3D" id="3.40.920.10">
    <property type="entry name" value="Pyruvate-ferredoxin oxidoreductase, PFOR, domain III"/>
    <property type="match status" value="1"/>
</dbReference>
<dbReference type="Pfam" id="PF00667">
    <property type="entry name" value="FAD_binding_1"/>
    <property type="match status" value="1"/>
</dbReference>
<dbReference type="VEuPathDB" id="FungiDB:HGUI_01866"/>
<dbReference type="GO" id="GO:0004783">
    <property type="term" value="F:sulfite reductase (NADPH) activity"/>
    <property type="evidence" value="ECO:0007669"/>
    <property type="project" value="UniProtKB-EC"/>
</dbReference>
<feature type="domain" description="FAD-binding FR-type" evidence="14">
    <location>
        <begin position="687"/>
        <end position="920"/>
    </location>
</feature>
<keyword evidence="16" id="KW-1185">Reference proteome</keyword>
<comment type="pathway">
    <text evidence="3">Sulfur metabolism; hydrogen sulfide biosynthesis; hydrogen sulfide from sulfite (NADPH route): step 1/1.</text>
</comment>
<keyword evidence="7" id="KW-0288">FMN</keyword>
<dbReference type="InterPro" id="IPR009014">
    <property type="entry name" value="Transketo_C/PFOR_II"/>
</dbReference>
<reference evidence="16" key="1">
    <citation type="submission" date="2016-11" db="EMBL/GenBank/DDBJ databases">
        <authorList>
            <person name="Guldener U."/>
        </authorList>
    </citation>
    <scope>NUCLEOTIDE SEQUENCE [LARGE SCALE GENOMIC DNA]</scope>
</reference>
<comment type="cofactor">
    <cofactor evidence="2">
        <name>FAD</name>
        <dbReference type="ChEBI" id="CHEBI:57692"/>
    </cofactor>
</comment>
<comment type="catalytic activity">
    <reaction evidence="12">
        <text>hydrogen sulfide + 3 NADP(+) + 3 H2O = sulfite + 3 NADPH + 4 H(+)</text>
        <dbReference type="Rhea" id="RHEA:13801"/>
        <dbReference type="ChEBI" id="CHEBI:15377"/>
        <dbReference type="ChEBI" id="CHEBI:15378"/>
        <dbReference type="ChEBI" id="CHEBI:17359"/>
        <dbReference type="ChEBI" id="CHEBI:29919"/>
        <dbReference type="ChEBI" id="CHEBI:57783"/>
        <dbReference type="ChEBI" id="CHEBI:58349"/>
        <dbReference type="EC" id="1.8.1.2"/>
    </reaction>
</comment>
<keyword evidence="10" id="KW-0249">Electron transport</keyword>
<dbReference type="PANTHER" id="PTHR19384">
    <property type="entry name" value="NITRIC OXIDE SYNTHASE-RELATED"/>
    <property type="match status" value="1"/>
</dbReference>
<accession>A0A1L0AZU8</accession>
<dbReference type="PANTHER" id="PTHR19384:SF109">
    <property type="entry name" value="SULFITE REDUCTASE [NADPH] FLAVOPROTEIN COMPONENT"/>
    <property type="match status" value="1"/>
</dbReference>
<proteinExistence type="predicted"/>
<dbReference type="InterPro" id="IPR023173">
    <property type="entry name" value="NADPH_Cyt_P450_Rdtase_alpha"/>
</dbReference>
<evidence type="ECO:0000256" key="1">
    <source>
        <dbReference type="ARBA" id="ARBA00001917"/>
    </source>
</evidence>
<dbReference type="Pfam" id="PF00175">
    <property type="entry name" value="NAD_binding_1"/>
    <property type="match status" value="1"/>
</dbReference>
<name>A0A1L0AZU8_9ASCO</name>
<evidence type="ECO:0000256" key="9">
    <source>
        <dbReference type="ARBA" id="ARBA00022857"/>
    </source>
</evidence>
<dbReference type="Proteomes" id="UP000183365">
    <property type="component" value="Unassembled WGS sequence"/>
</dbReference>
<dbReference type="EMBL" id="FQNF01000028">
    <property type="protein sequence ID" value="SGZ39666.1"/>
    <property type="molecule type" value="Genomic_DNA"/>
</dbReference>
<dbReference type="GO" id="GO:0050660">
    <property type="term" value="F:flavin adenine dinucleotide binding"/>
    <property type="evidence" value="ECO:0007669"/>
    <property type="project" value="TreeGrafter"/>
</dbReference>
<dbReference type="InterPro" id="IPR001433">
    <property type="entry name" value="OxRdtase_FAD/NAD-bd"/>
</dbReference>
<dbReference type="GO" id="GO:0005829">
    <property type="term" value="C:cytosol"/>
    <property type="evidence" value="ECO:0007669"/>
    <property type="project" value="TreeGrafter"/>
</dbReference>
<keyword evidence="11" id="KW-0560">Oxidoreductase</keyword>
<evidence type="ECO:0000256" key="11">
    <source>
        <dbReference type="ARBA" id="ARBA00023002"/>
    </source>
</evidence>
<evidence type="ECO:0000256" key="5">
    <source>
        <dbReference type="ARBA" id="ARBA00022448"/>
    </source>
</evidence>
<dbReference type="InterPro" id="IPR017927">
    <property type="entry name" value="FAD-bd_FR_type"/>
</dbReference>
<dbReference type="PROSITE" id="PS51384">
    <property type="entry name" value="FAD_FR"/>
    <property type="match status" value="1"/>
</dbReference>
<dbReference type="AlphaFoldDB" id="A0A1L0AZU8"/>
<dbReference type="Gene3D" id="1.20.990.10">
    <property type="entry name" value="NADPH-cytochrome p450 Reductase, Chain A, domain 3"/>
    <property type="match status" value="1"/>
</dbReference>
<dbReference type="SUPFAM" id="SSF53323">
    <property type="entry name" value="Pyruvate-ferredoxin oxidoreductase, PFOR, domain III"/>
    <property type="match status" value="1"/>
</dbReference>
<evidence type="ECO:0000256" key="2">
    <source>
        <dbReference type="ARBA" id="ARBA00001974"/>
    </source>
</evidence>
<evidence type="ECO:0000256" key="7">
    <source>
        <dbReference type="ARBA" id="ARBA00022643"/>
    </source>
</evidence>
<dbReference type="InterPro" id="IPR003097">
    <property type="entry name" value="CysJ-like_FAD-binding"/>
</dbReference>
<dbReference type="FunFam" id="3.40.50.80:FF:000011">
    <property type="entry name" value="Sulfite reductase flavoprotein component"/>
    <property type="match status" value="1"/>
</dbReference>
<dbReference type="EC" id="1.8.1.2" evidence="4"/>
<dbReference type="InterPro" id="IPR039261">
    <property type="entry name" value="FNR_nucleotide-bd"/>
</dbReference>
<organism evidence="15 16">
    <name type="scientific">Hanseniaspora guilliermondii</name>
    <dbReference type="NCBI Taxonomy" id="56406"/>
    <lineage>
        <taxon>Eukaryota</taxon>
        <taxon>Fungi</taxon>
        <taxon>Dikarya</taxon>
        <taxon>Ascomycota</taxon>
        <taxon>Saccharomycotina</taxon>
        <taxon>Saccharomycetes</taxon>
        <taxon>Saccharomycodales</taxon>
        <taxon>Saccharomycodaceae</taxon>
        <taxon>Hanseniaspora</taxon>
    </lineage>
</organism>
<evidence type="ECO:0000256" key="13">
    <source>
        <dbReference type="ARBA" id="ARBA00059320"/>
    </source>
</evidence>
<keyword evidence="9" id="KW-0521">NADP</keyword>
<dbReference type="Gene3D" id="3.40.50.920">
    <property type="match status" value="1"/>
</dbReference>
<dbReference type="FunFam" id="1.20.990.10:FF:000010">
    <property type="entry name" value="Sulfite reductase [NADPH] flavoprotein component"/>
    <property type="match status" value="1"/>
</dbReference>
<keyword evidence="8" id="KW-0274">FAD</keyword>
<dbReference type="InterPro" id="IPR001709">
    <property type="entry name" value="Flavoprot_Pyr_Nucl_cyt_Rdtase"/>
</dbReference>
<dbReference type="SUPFAM" id="SSF63380">
    <property type="entry name" value="Riboflavin synthase domain-like"/>
    <property type="match status" value="1"/>
</dbReference>
<dbReference type="InterPro" id="IPR017938">
    <property type="entry name" value="Riboflavin_synthase-like_b-brl"/>
</dbReference>
<gene>
    <name evidence="15" type="ORF">HGUI_01866</name>
</gene>
<dbReference type="SUPFAM" id="SSF52343">
    <property type="entry name" value="Ferredoxin reductase-like, C-terminal NADP-linked domain"/>
    <property type="match status" value="1"/>
</dbReference>
<evidence type="ECO:0000256" key="6">
    <source>
        <dbReference type="ARBA" id="ARBA00022630"/>
    </source>
</evidence>
<dbReference type="PRINTS" id="PR00371">
    <property type="entry name" value="FPNCR"/>
</dbReference>
<comment type="function">
    <text evidence="13">This enzyme catalyzes the 6-electron reduction of sulfite to sulfide. This is one of several activities required for the biosynthesis of L-cysteine from sulfate.</text>
</comment>
<dbReference type="SUPFAM" id="SSF52922">
    <property type="entry name" value="TK C-terminal domain-like"/>
    <property type="match status" value="1"/>
</dbReference>
<protein>
    <recommendedName>
        <fullName evidence="4">assimilatory sulfite reductase (NADPH)</fullName>
        <ecNumber evidence="4">1.8.1.2</ecNumber>
    </recommendedName>
</protein>
<dbReference type="GO" id="GO:0010181">
    <property type="term" value="F:FMN binding"/>
    <property type="evidence" value="ECO:0007669"/>
    <property type="project" value="TreeGrafter"/>
</dbReference>
<dbReference type="GO" id="GO:0000103">
    <property type="term" value="P:sulfate assimilation"/>
    <property type="evidence" value="ECO:0007669"/>
    <property type="project" value="EnsemblFungi"/>
</dbReference>
<keyword evidence="6" id="KW-0285">Flavoprotein</keyword>
<dbReference type="InterPro" id="IPR002869">
    <property type="entry name" value="Pyrv_flavodox_OxRed_cen"/>
</dbReference>
<dbReference type="OrthoDB" id="1856718at2759"/>
<evidence type="ECO:0000313" key="16">
    <source>
        <dbReference type="Proteomes" id="UP000183365"/>
    </source>
</evidence>
<sequence length="1076" mass="121378">MNSFVTNNTNIDNALDINQAVLLNNFNTIFSYKTFGNSEYANNLLDSYIIDKKGSNTNLHELPIRSGLGSLPLGYLDESDPSNHLSSSIIIPSYGLKYLFPTLRKASPKNNSLKLLINISNLDYNQNEKLIVPDILDSLNIANELNYPVISPINLREVSQTTLFATFLSRFGTTCHLLDAIAAKNTFFKPDHVDKYFLRNQFVDAVDILSKSDLNAESADLNDFINAFNNSIKNSLSDIDSQTKKSFFIENFDIKAKDLNQVTTLFVTIGSTETTVFDDFLDSVGFPGSENIGRIAIRIPIPFDAKKFLSILPKSLKRIIVVEQTSSSQLNKSSKNKNFLYSTIQNILDSSSLSSQIDINAISYTSDFIWSKNAVEEIVFKSLNISTEEKIDYSLPKIDEITVWSNDDNARNSAFLNFPYQILDNLIQHNQSFDPSLRVKYDNLTQGGTFQAQIGVNTANSNKHLVVNNKHSKLTIIGDSNILQKFDVLNTVAKHSTIIFFSDKHSLENLKNPEYFATKLKIPPKYLATIVNKNLRVILVDRKNIIDTDETKGRALVYLLEALFWKFGYNISHQDIIKKIWASNGTQIELLASVISDSINKNFESAVGELDASKLTSYLSAFVNEKTSDDDFLKAYLSENSFEANPRVVKTDEEPVFESTNLSEISKKLVFTEAFDTKEELRPDLPIKNFVVTVSKNKRVTPLNYDRNIFEIEFDIGNSGLKYEIGEALGVHAKNNIDDVRKFLADYGVTDIHQLVQVPNRENPNLIETRTLLQVFVDQVDLFGKPGKKFYESLISYTKDETVLKQIIDLISPAGENELKKIQDVDFLTYADVLLHKFNNVKPPALDLLTLIPSLKRREYSIASSQKVHPTKIHLLIVVVSWKDSQGRLRYGQASKYLSDLSVGAEVVVSVKPSVMKLPPRPEQPVIMSGLGTGLAPFKAIVEEKIWQRSQGLPIGEIYLFLGSRHKVEEYLYGELWEAWRDAGIITHIGAAFSRDQPEKIYIQDRIKEVLPSLKTAFCDKEGSFYLCGPTWPVPNITEALQSILKTDADEKGKKINLNEAIEKLKDTGRYILEVY</sequence>
<comment type="cofactor">
    <cofactor evidence="1">
        <name>FMN</name>
        <dbReference type="ChEBI" id="CHEBI:58210"/>
    </cofactor>
</comment>
<evidence type="ECO:0000256" key="4">
    <source>
        <dbReference type="ARBA" id="ARBA00012604"/>
    </source>
</evidence>
<keyword evidence="5" id="KW-0813">Transport</keyword>
<dbReference type="Gene3D" id="2.40.30.10">
    <property type="entry name" value="Translation factors"/>
    <property type="match status" value="1"/>
</dbReference>